<name>A0A845L7N9_HELGE</name>
<evidence type="ECO:0008006" key="8">
    <source>
        <dbReference type="Google" id="ProtNLM"/>
    </source>
</evidence>
<dbReference type="Gene3D" id="1.20.1530.20">
    <property type="match status" value="1"/>
</dbReference>
<feature type="transmembrane region" description="Helical" evidence="5">
    <location>
        <begin position="41"/>
        <end position="59"/>
    </location>
</feature>
<dbReference type="InterPro" id="IPR004710">
    <property type="entry name" value="Bilac:Na_transpt"/>
</dbReference>
<dbReference type="Pfam" id="PF01758">
    <property type="entry name" value="SBF"/>
    <property type="match status" value="1"/>
</dbReference>
<comment type="caution">
    <text evidence="6">The sequence shown here is derived from an EMBL/GenBank/DDBJ whole genome shotgun (WGS) entry which is preliminary data.</text>
</comment>
<evidence type="ECO:0000313" key="6">
    <source>
        <dbReference type="EMBL" id="MZP42737.1"/>
    </source>
</evidence>
<evidence type="ECO:0000313" key="7">
    <source>
        <dbReference type="Proteomes" id="UP000471031"/>
    </source>
</evidence>
<evidence type="ECO:0000256" key="1">
    <source>
        <dbReference type="ARBA" id="ARBA00004141"/>
    </source>
</evidence>
<dbReference type="InterPro" id="IPR038770">
    <property type="entry name" value="Na+/solute_symporter_sf"/>
</dbReference>
<dbReference type="InterPro" id="IPR002657">
    <property type="entry name" value="BilAc:Na_symport/Acr3"/>
</dbReference>
<evidence type="ECO:0000256" key="2">
    <source>
        <dbReference type="ARBA" id="ARBA00022692"/>
    </source>
</evidence>
<feature type="transmembrane region" description="Helical" evidence="5">
    <location>
        <begin position="71"/>
        <end position="95"/>
    </location>
</feature>
<feature type="transmembrane region" description="Helical" evidence="5">
    <location>
        <begin position="169"/>
        <end position="189"/>
    </location>
</feature>
<keyword evidence="7" id="KW-1185">Reference proteome</keyword>
<dbReference type="AlphaFoldDB" id="A0A845L7N9"/>
<feature type="transmembrane region" description="Helical" evidence="5">
    <location>
        <begin position="12"/>
        <end position="35"/>
    </location>
</feature>
<reference evidence="6 7" key="1">
    <citation type="submission" date="2020-01" db="EMBL/GenBank/DDBJ databases">
        <title>Whole genome sequence of Heliobacterium gestii DSM 11169.</title>
        <authorList>
            <person name="Kyndt J.A."/>
            <person name="Meyer T.E."/>
        </authorList>
    </citation>
    <scope>NUCLEOTIDE SEQUENCE [LARGE SCALE GENOMIC DNA]</scope>
    <source>
        <strain evidence="6 7">DSM 11169</strain>
    </source>
</reference>
<evidence type="ECO:0000256" key="3">
    <source>
        <dbReference type="ARBA" id="ARBA00022989"/>
    </source>
</evidence>
<proteinExistence type="predicted"/>
<sequence length="322" mass="35664">MFSQWVIACNRFLERAMFLLIPGALLFGYIFWTSLQDQKVWVYWLFGYMTFLGALNCSWGQFRALFREPVLFLTSLLLAHGLIPAAAFGLGLLFFPSDTQTVIGLVIGSTIPVAITASVWTNITKGNNSFALALVVLDTLLSPLILPLFAQVILHVSGHLPVERLVEDMLIMVVLPSMLGLLLHPYRFWDPQGALQAGLSALSKLGLFLVVAINVAIMHDYLVLGWANALPILASLFLLNSIAYLLGYSAGRFLGRPQEDVIALTYSSGMRNIALGVVFSTGYFDLRVSIPIVFMTLLQQPMATVVNRFFQRGMRKKAEARA</sequence>
<accession>A0A845L7N9</accession>
<dbReference type="OrthoDB" id="1551454at2"/>
<dbReference type="Proteomes" id="UP000471031">
    <property type="component" value="Unassembled WGS sequence"/>
</dbReference>
<feature type="transmembrane region" description="Helical" evidence="5">
    <location>
        <begin position="130"/>
        <end position="149"/>
    </location>
</feature>
<comment type="subcellular location">
    <subcellularLocation>
        <location evidence="1">Membrane</location>
        <topology evidence="1">Multi-pass membrane protein</topology>
    </subcellularLocation>
</comment>
<dbReference type="GO" id="GO:0016020">
    <property type="term" value="C:membrane"/>
    <property type="evidence" value="ECO:0007669"/>
    <property type="project" value="UniProtKB-SubCell"/>
</dbReference>
<feature type="transmembrane region" description="Helical" evidence="5">
    <location>
        <begin position="101"/>
        <end position="123"/>
    </location>
</feature>
<dbReference type="RefSeq" id="WP_161261319.1">
    <property type="nucleotide sequence ID" value="NZ_JAFBDC010000004.1"/>
</dbReference>
<gene>
    <name evidence="6" type="ORF">GTO89_06745</name>
</gene>
<dbReference type="PANTHER" id="PTHR10361">
    <property type="entry name" value="SODIUM-BILE ACID COTRANSPORTER"/>
    <property type="match status" value="1"/>
</dbReference>
<evidence type="ECO:0000256" key="5">
    <source>
        <dbReference type="SAM" id="Phobius"/>
    </source>
</evidence>
<dbReference type="EMBL" id="WXEX01000005">
    <property type="protein sequence ID" value="MZP42737.1"/>
    <property type="molecule type" value="Genomic_DNA"/>
</dbReference>
<keyword evidence="2 5" id="KW-0812">Transmembrane</keyword>
<evidence type="ECO:0000256" key="4">
    <source>
        <dbReference type="ARBA" id="ARBA00023136"/>
    </source>
</evidence>
<feature type="transmembrane region" description="Helical" evidence="5">
    <location>
        <begin position="290"/>
        <end position="310"/>
    </location>
</feature>
<feature type="transmembrane region" description="Helical" evidence="5">
    <location>
        <begin position="261"/>
        <end position="284"/>
    </location>
</feature>
<protein>
    <recommendedName>
        <fullName evidence="8">Bile acid:sodium symporter family protein</fullName>
    </recommendedName>
</protein>
<dbReference type="PANTHER" id="PTHR10361:SF28">
    <property type="entry name" value="P3 PROTEIN-RELATED"/>
    <property type="match status" value="1"/>
</dbReference>
<feature type="transmembrane region" description="Helical" evidence="5">
    <location>
        <begin position="229"/>
        <end position="249"/>
    </location>
</feature>
<keyword evidence="4 5" id="KW-0472">Membrane</keyword>
<keyword evidence="3 5" id="KW-1133">Transmembrane helix</keyword>
<organism evidence="6 7">
    <name type="scientific">Heliomicrobium gestii</name>
    <name type="common">Heliobacterium gestii</name>
    <dbReference type="NCBI Taxonomy" id="2699"/>
    <lineage>
        <taxon>Bacteria</taxon>
        <taxon>Bacillati</taxon>
        <taxon>Bacillota</taxon>
        <taxon>Clostridia</taxon>
        <taxon>Eubacteriales</taxon>
        <taxon>Heliobacteriaceae</taxon>
        <taxon>Heliomicrobium</taxon>
    </lineage>
</organism>
<feature type="transmembrane region" description="Helical" evidence="5">
    <location>
        <begin position="201"/>
        <end position="223"/>
    </location>
</feature>